<dbReference type="SUPFAM" id="SSF74653">
    <property type="entry name" value="TolA/TonB C-terminal domain"/>
    <property type="match status" value="1"/>
</dbReference>
<organism evidence="2 3">
    <name type="scientific">Georgfuchsia toluolica</name>
    <dbReference type="NCBI Taxonomy" id="424218"/>
    <lineage>
        <taxon>Bacteria</taxon>
        <taxon>Pseudomonadati</taxon>
        <taxon>Pseudomonadota</taxon>
        <taxon>Betaproteobacteria</taxon>
        <taxon>Nitrosomonadales</taxon>
        <taxon>Sterolibacteriaceae</taxon>
        <taxon>Georgfuchsia</taxon>
    </lineage>
</organism>
<dbReference type="Pfam" id="PF13103">
    <property type="entry name" value="TonB_2"/>
    <property type="match status" value="1"/>
</dbReference>
<dbReference type="Proteomes" id="UP000742786">
    <property type="component" value="Unassembled WGS sequence"/>
</dbReference>
<feature type="compositionally biased region" description="Polar residues" evidence="1">
    <location>
        <begin position="104"/>
        <end position="115"/>
    </location>
</feature>
<feature type="compositionally biased region" description="Basic and acidic residues" evidence="1">
    <location>
        <begin position="55"/>
        <end position="79"/>
    </location>
</feature>
<feature type="region of interest" description="Disordered" evidence="1">
    <location>
        <begin position="50"/>
        <end position="116"/>
    </location>
</feature>
<protein>
    <recommendedName>
        <fullName evidence="4">TonB family protein</fullName>
    </recommendedName>
</protein>
<reference evidence="2" key="1">
    <citation type="submission" date="2021-04" db="EMBL/GenBank/DDBJ databases">
        <authorList>
            <person name="Hornung B."/>
        </authorList>
    </citation>
    <scope>NUCLEOTIDE SEQUENCE</scope>
    <source>
        <strain evidence="2">G5G6</strain>
    </source>
</reference>
<evidence type="ECO:0000256" key="1">
    <source>
        <dbReference type="SAM" id="MobiDB-lite"/>
    </source>
</evidence>
<dbReference type="EMBL" id="CAJQUM010000001">
    <property type="protein sequence ID" value="CAG4885161.1"/>
    <property type="molecule type" value="Genomic_DNA"/>
</dbReference>
<evidence type="ECO:0008006" key="4">
    <source>
        <dbReference type="Google" id="ProtNLM"/>
    </source>
</evidence>
<dbReference type="RefSeq" id="WP_220636932.1">
    <property type="nucleotide sequence ID" value="NZ_CAJQUM010000001.1"/>
</dbReference>
<sequence length="220" mass="24347">MKWLERSGSFVVSLLVHTALLLWLLSANLAGEPPQPQPSVPIAVELVKLPPRPLPPKEEPREPVKAKARKQEQQPERAPKLPPVEAGPPAHEISSNDDEWVSPRVNSNKSFSNVSRRVPPDYAEKVKSQVIANTEYPEDAVYKKQRGDKGPPVRQQCRVAYEIIIDRNGNKLSYKFDPCGSDKLDAAANAALSKSGPFPPPPDTGAESYVIYGVQIFRLK</sequence>
<gene>
    <name evidence="2" type="ORF">GTOL_13044</name>
</gene>
<proteinExistence type="predicted"/>
<dbReference type="AlphaFoldDB" id="A0A916N3K4"/>
<accession>A0A916N3K4</accession>
<comment type="caution">
    <text evidence="2">The sequence shown here is derived from an EMBL/GenBank/DDBJ whole genome shotgun (WGS) entry which is preliminary data.</text>
</comment>
<name>A0A916N3K4_9PROT</name>
<evidence type="ECO:0000313" key="3">
    <source>
        <dbReference type="Proteomes" id="UP000742786"/>
    </source>
</evidence>
<dbReference type="Gene3D" id="3.30.1150.10">
    <property type="match status" value="1"/>
</dbReference>
<keyword evidence="3" id="KW-1185">Reference proteome</keyword>
<evidence type="ECO:0000313" key="2">
    <source>
        <dbReference type="EMBL" id="CAG4885161.1"/>
    </source>
</evidence>